<comment type="caution">
    <text evidence="3">The sequence shown here is derived from an EMBL/GenBank/DDBJ whole genome shotgun (WGS) entry which is preliminary data.</text>
</comment>
<evidence type="ECO:0000313" key="4">
    <source>
        <dbReference type="Proteomes" id="UP000265515"/>
    </source>
</evidence>
<name>A0A388JK93_CHABU</name>
<dbReference type="OrthoDB" id="2020822at2759"/>
<feature type="compositionally biased region" description="Basic and acidic residues" evidence="1">
    <location>
        <begin position="48"/>
        <end position="68"/>
    </location>
</feature>
<dbReference type="Proteomes" id="UP000265515">
    <property type="component" value="Unassembled WGS sequence"/>
</dbReference>
<proteinExistence type="predicted"/>
<dbReference type="EMBL" id="BFEA01006587">
    <property type="protein sequence ID" value="GBG44286.1"/>
    <property type="molecule type" value="Genomic_DNA"/>
</dbReference>
<accession>A0A388JK93</accession>
<keyword evidence="2" id="KW-1133">Transmembrane helix</keyword>
<keyword evidence="4" id="KW-1185">Reference proteome</keyword>
<sequence length="121" mass="14109">MVCPLRFVLVFFSVIIAGWIAWRHGWEEDESGKQDQSSKMAGGQSGEGEQREVDGTGQSDEKKSSSRDDTCFWWSSLRMLAQMSSGWYIYRVWEQRRLLGRNRHHNHGHQNHDPHNMAKTM</sequence>
<reference evidence="3 4" key="1">
    <citation type="journal article" date="2018" name="Cell">
        <title>The Chara Genome: Secondary Complexity and Implications for Plant Terrestrialization.</title>
        <authorList>
            <person name="Nishiyama T."/>
            <person name="Sakayama H."/>
            <person name="Vries J.D."/>
            <person name="Buschmann H."/>
            <person name="Saint-Marcoux D."/>
            <person name="Ullrich K.K."/>
            <person name="Haas F.B."/>
            <person name="Vanderstraeten L."/>
            <person name="Becker D."/>
            <person name="Lang D."/>
            <person name="Vosolsobe S."/>
            <person name="Rombauts S."/>
            <person name="Wilhelmsson P.K.I."/>
            <person name="Janitza P."/>
            <person name="Kern R."/>
            <person name="Heyl A."/>
            <person name="Rumpler F."/>
            <person name="Villalobos L.I.A.C."/>
            <person name="Clay J.M."/>
            <person name="Skokan R."/>
            <person name="Toyoda A."/>
            <person name="Suzuki Y."/>
            <person name="Kagoshima H."/>
            <person name="Schijlen E."/>
            <person name="Tajeshwar N."/>
            <person name="Catarino B."/>
            <person name="Hetherington A.J."/>
            <person name="Saltykova A."/>
            <person name="Bonnot C."/>
            <person name="Breuninger H."/>
            <person name="Symeonidi A."/>
            <person name="Radhakrishnan G.V."/>
            <person name="Van Nieuwerburgh F."/>
            <person name="Deforce D."/>
            <person name="Chang C."/>
            <person name="Karol K.G."/>
            <person name="Hedrich R."/>
            <person name="Ulvskov P."/>
            <person name="Glockner G."/>
            <person name="Delwiche C.F."/>
            <person name="Petrasek J."/>
            <person name="Van de Peer Y."/>
            <person name="Friml J."/>
            <person name="Beilby M."/>
            <person name="Dolan L."/>
            <person name="Kohara Y."/>
            <person name="Sugano S."/>
            <person name="Fujiyama A."/>
            <person name="Delaux P.-M."/>
            <person name="Quint M."/>
            <person name="TheiBen G."/>
            <person name="Hagemann M."/>
            <person name="Harholt J."/>
            <person name="Dunand C."/>
            <person name="Zachgo S."/>
            <person name="Langdale J."/>
            <person name="Maumus F."/>
            <person name="Straeten D.V.D."/>
            <person name="Gould S.B."/>
            <person name="Rensing S.A."/>
        </authorList>
    </citation>
    <scope>NUCLEOTIDE SEQUENCE [LARGE SCALE GENOMIC DNA]</scope>
    <source>
        <strain evidence="3 4">S276</strain>
    </source>
</reference>
<feature type="transmembrane region" description="Helical" evidence="2">
    <location>
        <begin position="7"/>
        <end position="25"/>
    </location>
</feature>
<dbReference type="AlphaFoldDB" id="A0A388JK93"/>
<keyword evidence="2" id="KW-0472">Membrane</keyword>
<organism evidence="3 4">
    <name type="scientific">Chara braunii</name>
    <name type="common">Braun's stonewort</name>
    <dbReference type="NCBI Taxonomy" id="69332"/>
    <lineage>
        <taxon>Eukaryota</taxon>
        <taxon>Viridiplantae</taxon>
        <taxon>Streptophyta</taxon>
        <taxon>Charophyceae</taxon>
        <taxon>Charales</taxon>
        <taxon>Characeae</taxon>
        <taxon>Chara</taxon>
    </lineage>
</organism>
<feature type="region of interest" description="Disordered" evidence="1">
    <location>
        <begin position="29"/>
        <end position="68"/>
    </location>
</feature>
<evidence type="ECO:0000313" key="3">
    <source>
        <dbReference type="EMBL" id="GBG44286.1"/>
    </source>
</evidence>
<keyword evidence="2" id="KW-0812">Transmembrane</keyword>
<gene>
    <name evidence="3" type="ORF">CBR_g85115</name>
</gene>
<dbReference type="Gramene" id="GBG44286">
    <property type="protein sequence ID" value="GBG44286"/>
    <property type="gene ID" value="CBR_g85115"/>
</dbReference>
<evidence type="ECO:0000256" key="1">
    <source>
        <dbReference type="SAM" id="MobiDB-lite"/>
    </source>
</evidence>
<protein>
    <submittedName>
        <fullName evidence="3">Uncharacterized protein</fullName>
    </submittedName>
</protein>
<evidence type="ECO:0000256" key="2">
    <source>
        <dbReference type="SAM" id="Phobius"/>
    </source>
</evidence>